<comment type="caution">
    <text evidence="1">The sequence shown here is derived from an EMBL/GenBank/DDBJ whole genome shotgun (WGS) entry which is preliminary data.</text>
</comment>
<reference evidence="1 2" key="1">
    <citation type="journal article" date="2016" name="Nat. Commun.">
        <title>Thousands of microbial genomes shed light on interconnected biogeochemical processes in an aquifer system.</title>
        <authorList>
            <person name="Anantharaman K."/>
            <person name="Brown C.T."/>
            <person name="Hug L.A."/>
            <person name="Sharon I."/>
            <person name="Castelle C.J."/>
            <person name="Probst A.J."/>
            <person name="Thomas B.C."/>
            <person name="Singh A."/>
            <person name="Wilkins M.J."/>
            <person name="Karaoz U."/>
            <person name="Brodie E.L."/>
            <person name="Williams K.H."/>
            <person name="Hubbard S.S."/>
            <person name="Banfield J.F."/>
        </authorList>
    </citation>
    <scope>NUCLEOTIDE SEQUENCE [LARGE SCALE GENOMIC DNA]</scope>
</reference>
<dbReference type="EMBL" id="MEZK01000015">
    <property type="protein sequence ID" value="OGD62838.1"/>
    <property type="molecule type" value="Genomic_DNA"/>
</dbReference>
<evidence type="ECO:0000313" key="2">
    <source>
        <dbReference type="Proteomes" id="UP000177006"/>
    </source>
</evidence>
<sequence>MRRYGETAEKLTQDAGEIRAGDFARELAVPWEDRDLGKRTEAVLGDEARTKTRKTMQAALAERSAEIPGVSLLSETTSTRAMEEVMKGLEPGSAEARRRLAAMEIVLLNAETGYFRHHPQVVRNAWQRLDAAAKANGCQLPYTRDQMVKLGPQAAASELGLPEGWGGGVAGLLGKEE</sequence>
<organism evidence="1 2">
    <name type="scientific">Candidatus Beckwithbacteria bacterium RBG_13_42_9</name>
    <dbReference type="NCBI Taxonomy" id="1797457"/>
    <lineage>
        <taxon>Bacteria</taxon>
        <taxon>Candidatus Beckwithiibacteriota</taxon>
    </lineage>
</organism>
<protein>
    <submittedName>
        <fullName evidence="1">Uncharacterized protein</fullName>
    </submittedName>
</protein>
<dbReference type="AlphaFoldDB" id="A0A1F5E658"/>
<dbReference type="Proteomes" id="UP000177006">
    <property type="component" value="Unassembled WGS sequence"/>
</dbReference>
<accession>A0A1F5E658</accession>
<name>A0A1F5E658_9BACT</name>
<proteinExistence type="predicted"/>
<gene>
    <name evidence="1" type="ORF">A2160_05625</name>
</gene>
<evidence type="ECO:0000313" key="1">
    <source>
        <dbReference type="EMBL" id="OGD62838.1"/>
    </source>
</evidence>